<proteinExistence type="predicted"/>
<feature type="transmembrane region" description="Helical" evidence="1">
    <location>
        <begin position="45"/>
        <end position="63"/>
    </location>
</feature>
<keyword evidence="1" id="KW-1133">Transmembrane helix</keyword>
<evidence type="ECO:0000256" key="1">
    <source>
        <dbReference type="SAM" id="Phobius"/>
    </source>
</evidence>
<keyword evidence="3" id="KW-1185">Reference proteome</keyword>
<dbReference type="AlphaFoldDB" id="A0A8T2IW87"/>
<keyword evidence="1" id="KW-0812">Transmembrane</keyword>
<feature type="transmembrane region" description="Helical" evidence="1">
    <location>
        <begin position="21"/>
        <end position="39"/>
    </location>
</feature>
<evidence type="ECO:0000313" key="2">
    <source>
        <dbReference type="EMBL" id="KAG8436222.1"/>
    </source>
</evidence>
<evidence type="ECO:0000313" key="3">
    <source>
        <dbReference type="Proteomes" id="UP000812440"/>
    </source>
</evidence>
<accession>A0A8T2IW87</accession>
<protein>
    <submittedName>
        <fullName evidence="2">Uncharacterized protein</fullName>
    </submittedName>
</protein>
<name>A0A8T2IW87_9PIPI</name>
<keyword evidence="1" id="KW-0472">Membrane</keyword>
<gene>
    <name evidence="2" type="ORF">GDO86_007358</name>
</gene>
<reference evidence="2" key="1">
    <citation type="thesis" date="2020" institute="ProQuest LLC" country="789 East Eisenhower Parkway, Ann Arbor, MI, USA">
        <title>Comparative Genomics and Chromosome Evolution.</title>
        <authorList>
            <person name="Mudd A.B."/>
        </authorList>
    </citation>
    <scope>NUCLEOTIDE SEQUENCE</scope>
    <source>
        <strain evidence="2">Female2</strain>
        <tissue evidence="2">Blood</tissue>
    </source>
</reference>
<dbReference type="Proteomes" id="UP000812440">
    <property type="component" value="Chromosome 4"/>
</dbReference>
<dbReference type="EMBL" id="JAACNH010000007">
    <property type="protein sequence ID" value="KAG8436222.1"/>
    <property type="molecule type" value="Genomic_DNA"/>
</dbReference>
<organism evidence="2 3">
    <name type="scientific">Hymenochirus boettgeri</name>
    <name type="common">Congo dwarf clawed frog</name>
    <dbReference type="NCBI Taxonomy" id="247094"/>
    <lineage>
        <taxon>Eukaryota</taxon>
        <taxon>Metazoa</taxon>
        <taxon>Chordata</taxon>
        <taxon>Craniata</taxon>
        <taxon>Vertebrata</taxon>
        <taxon>Euteleostomi</taxon>
        <taxon>Amphibia</taxon>
        <taxon>Batrachia</taxon>
        <taxon>Anura</taxon>
        <taxon>Pipoidea</taxon>
        <taxon>Pipidae</taxon>
        <taxon>Pipinae</taxon>
        <taxon>Hymenochirus</taxon>
    </lineage>
</organism>
<comment type="caution">
    <text evidence="2">The sequence shown here is derived from an EMBL/GenBank/DDBJ whole genome shotgun (WGS) entry which is preliminary data.</text>
</comment>
<sequence>MFDSLWDTLPKASSHIACKYILSYCMACYCCTLHGFISLKKLQNFAGFILFFGSLLIFSSYRLPICALRVIGMEKNIEAPGESNYLIQSFWY</sequence>